<dbReference type="EMBL" id="WTVP01000062">
    <property type="protein sequence ID" value="NMG17169.1"/>
    <property type="molecule type" value="Genomic_DNA"/>
</dbReference>
<feature type="domain" description="RapZ-like N-terminal" evidence="5">
    <location>
        <begin position="1"/>
        <end position="153"/>
    </location>
</feature>
<evidence type="ECO:0000313" key="8">
    <source>
        <dbReference type="Proteomes" id="UP000633943"/>
    </source>
</evidence>
<dbReference type="Pfam" id="PF22740">
    <property type="entry name" value="PapZ_C"/>
    <property type="match status" value="1"/>
</dbReference>
<keyword evidence="2 4" id="KW-0067">ATP-binding</keyword>
<dbReference type="InterPro" id="IPR053931">
    <property type="entry name" value="RapZ_C"/>
</dbReference>
<feature type="binding site" evidence="4">
    <location>
        <begin position="57"/>
        <end position="60"/>
    </location>
    <ligand>
        <name>GTP</name>
        <dbReference type="ChEBI" id="CHEBI:37565"/>
    </ligand>
</feature>
<keyword evidence="1 4" id="KW-0547">Nucleotide-binding</keyword>
<evidence type="ECO:0000259" key="6">
    <source>
        <dbReference type="Pfam" id="PF22740"/>
    </source>
</evidence>
<dbReference type="PIRSF" id="PIRSF005052">
    <property type="entry name" value="P-loopkin"/>
    <property type="match status" value="1"/>
</dbReference>
<evidence type="ECO:0000259" key="5">
    <source>
        <dbReference type="Pfam" id="PF03668"/>
    </source>
</evidence>
<evidence type="ECO:0000313" key="7">
    <source>
        <dbReference type="EMBL" id="NMG17169.1"/>
    </source>
</evidence>
<dbReference type="NCBIfam" id="NF003828">
    <property type="entry name" value="PRK05416.1"/>
    <property type="match status" value="1"/>
</dbReference>
<dbReference type="Pfam" id="PF03668">
    <property type="entry name" value="RapZ-like_N"/>
    <property type="match status" value="1"/>
</dbReference>
<protein>
    <submittedName>
        <fullName evidence="7">RNase adapter RapZ</fullName>
    </submittedName>
</protein>
<evidence type="ECO:0000256" key="3">
    <source>
        <dbReference type="ARBA" id="ARBA00023134"/>
    </source>
</evidence>
<name>A0ABX1NYP4_9RHOO</name>
<evidence type="ECO:0000256" key="1">
    <source>
        <dbReference type="ARBA" id="ARBA00022741"/>
    </source>
</evidence>
<dbReference type="PANTHER" id="PTHR30448:SF0">
    <property type="entry name" value="RNASE ADAPTER PROTEIN RAPZ"/>
    <property type="match status" value="1"/>
</dbReference>
<dbReference type="PANTHER" id="PTHR30448">
    <property type="entry name" value="RNASE ADAPTER PROTEIN RAPZ"/>
    <property type="match status" value="1"/>
</dbReference>
<keyword evidence="8" id="KW-1185">Reference proteome</keyword>
<comment type="caution">
    <text evidence="7">The sequence shown here is derived from an EMBL/GenBank/DDBJ whole genome shotgun (WGS) entry which is preliminary data.</text>
</comment>
<dbReference type="HAMAP" id="MF_00636">
    <property type="entry name" value="RapZ_like"/>
    <property type="match status" value="1"/>
</dbReference>
<dbReference type="InterPro" id="IPR027417">
    <property type="entry name" value="P-loop_NTPase"/>
</dbReference>
<dbReference type="Proteomes" id="UP000633943">
    <property type="component" value="Unassembled WGS sequence"/>
</dbReference>
<dbReference type="InterPro" id="IPR053930">
    <property type="entry name" value="RapZ-like_N"/>
</dbReference>
<accession>A0ABX1NYP4</accession>
<dbReference type="InterPro" id="IPR005337">
    <property type="entry name" value="RapZ-like"/>
</dbReference>
<dbReference type="RefSeq" id="WP_169203709.1">
    <property type="nucleotide sequence ID" value="NZ_CP059467.1"/>
</dbReference>
<proteinExistence type="inferred from homology"/>
<feature type="binding site" evidence="4">
    <location>
        <begin position="8"/>
        <end position="15"/>
    </location>
    <ligand>
        <name>ATP</name>
        <dbReference type="ChEBI" id="CHEBI:30616"/>
    </ligand>
</feature>
<reference evidence="7 8" key="1">
    <citation type="submission" date="2019-12" db="EMBL/GenBank/DDBJ databases">
        <title>Comparative genomics gives insights into the taxonomy of the Azoarcus-Aromatoleum group and reveals separate origins of nif in the plant-associated Azoarcus and non-plant-associated Aromatoleum sub-groups.</title>
        <authorList>
            <person name="Lafos M."/>
            <person name="Maluk M."/>
            <person name="Batista M."/>
            <person name="Junghare M."/>
            <person name="Carmona M."/>
            <person name="Faoro H."/>
            <person name="Cruz L.M."/>
            <person name="Battistoni F."/>
            <person name="De Souza E."/>
            <person name="Pedrosa F."/>
            <person name="Chen W.-M."/>
            <person name="Poole P.S."/>
            <person name="Dixon R.A."/>
            <person name="James E.K."/>
        </authorList>
    </citation>
    <scope>NUCLEOTIDE SEQUENCE [LARGE SCALE GENOMIC DNA]</scope>
    <source>
        <strain evidence="7 8">PbN1</strain>
    </source>
</reference>
<feature type="domain" description="RapZ C-terminal" evidence="6">
    <location>
        <begin position="161"/>
        <end position="277"/>
    </location>
</feature>
<gene>
    <name evidence="7" type="primary">rapZ</name>
    <name evidence="7" type="ORF">GPA24_16840</name>
</gene>
<evidence type="ECO:0000256" key="4">
    <source>
        <dbReference type="HAMAP-Rule" id="MF_00636"/>
    </source>
</evidence>
<dbReference type="SUPFAM" id="SSF52540">
    <property type="entry name" value="P-loop containing nucleoside triphosphate hydrolases"/>
    <property type="match status" value="1"/>
</dbReference>
<organism evidence="7 8">
    <name type="scientific">Aromatoleum bremense</name>
    <dbReference type="NCBI Taxonomy" id="76115"/>
    <lineage>
        <taxon>Bacteria</taxon>
        <taxon>Pseudomonadati</taxon>
        <taxon>Pseudomonadota</taxon>
        <taxon>Betaproteobacteria</taxon>
        <taxon>Rhodocyclales</taxon>
        <taxon>Rhodocyclaceae</taxon>
        <taxon>Aromatoleum</taxon>
    </lineage>
</organism>
<keyword evidence="3 4" id="KW-0342">GTP-binding</keyword>
<evidence type="ECO:0000256" key="2">
    <source>
        <dbReference type="ARBA" id="ARBA00022840"/>
    </source>
</evidence>
<sequence>MQIVLISGLSGSGKSIALKVLEDVGYYAVDNLPATLLPELVAELRDTGHVRVAIAVDVRSGASLLALPQQVEHLRALASDLRVIFLDARDDTLIARFSETRRRHPLASEDVSLAEAIQNERGALASIAELGHRIDTSELQANTLRAWIKDFLAIEATEGLTLMFQSFGFKYGIPLDADLVFDVRCLPNPHYDLYLRPFTGKDLPVIEFLDSFPEVGRMCEDIRRFVATWLPSYARDNRSYLTVAIGCTGGQHRSVYIAEWLGRHFSDTLRVLVRHRSAARRIVDHGADVAGQ</sequence>